<dbReference type="InterPro" id="IPR022385">
    <property type="entry name" value="Rhs_assc_core"/>
</dbReference>
<dbReference type="EMBL" id="JBHSTE010000003">
    <property type="protein sequence ID" value="MFC6332751.1"/>
    <property type="molecule type" value="Genomic_DNA"/>
</dbReference>
<dbReference type="NCBIfam" id="TIGR03696">
    <property type="entry name" value="Rhs_assc_core"/>
    <property type="match status" value="1"/>
</dbReference>
<dbReference type="Gene3D" id="2.170.16.10">
    <property type="entry name" value="Hedgehog/Intein (Hint) domain"/>
    <property type="match status" value="1"/>
</dbReference>
<dbReference type="InterPro" id="IPR030934">
    <property type="entry name" value="Intein_C"/>
</dbReference>
<name>A0ABW1V3D2_9BACL</name>
<organism evidence="2 3">
    <name type="scientific">Paenibacillus septentrionalis</name>
    <dbReference type="NCBI Taxonomy" id="429342"/>
    <lineage>
        <taxon>Bacteria</taxon>
        <taxon>Bacillati</taxon>
        <taxon>Bacillota</taxon>
        <taxon>Bacilli</taxon>
        <taxon>Bacillales</taxon>
        <taxon>Paenibacillaceae</taxon>
        <taxon>Paenibacillus</taxon>
    </lineage>
</organism>
<evidence type="ECO:0000259" key="1">
    <source>
        <dbReference type="SMART" id="SM00306"/>
    </source>
</evidence>
<gene>
    <name evidence="2" type="ORF">ACFP56_08960</name>
</gene>
<dbReference type="CDD" id="cd00081">
    <property type="entry name" value="Hint"/>
    <property type="match status" value="1"/>
</dbReference>
<dbReference type="InterPro" id="IPR003587">
    <property type="entry name" value="Hint_dom_N"/>
</dbReference>
<dbReference type="PROSITE" id="PS50817">
    <property type="entry name" value="INTEIN_N_TER"/>
    <property type="match status" value="1"/>
</dbReference>
<dbReference type="NCBIfam" id="TIGR01443">
    <property type="entry name" value="intein_Cterm"/>
    <property type="match status" value="1"/>
</dbReference>
<reference evidence="3" key="1">
    <citation type="journal article" date="2019" name="Int. J. Syst. Evol. Microbiol.">
        <title>The Global Catalogue of Microorganisms (GCM) 10K type strain sequencing project: providing services to taxonomists for standard genome sequencing and annotation.</title>
        <authorList>
            <consortium name="The Broad Institute Genomics Platform"/>
            <consortium name="The Broad Institute Genome Sequencing Center for Infectious Disease"/>
            <person name="Wu L."/>
            <person name="Ma J."/>
        </authorList>
    </citation>
    <scope>NUCLEOTIDE SEQUENCE [LARGE SCALE GENOMIC DNA]</scope>
    <source>
        <strain evidence="3">PCU 280</strain>
    </source>
</reference>
<comment type="caution">
    <text evidence="2">The sequence shown here is derived from an EMBL/GenBank/DDBJ whole genome shotgun (WGS) entry which is preliminary data.</text>
</comment>
<feature type="domain" description="Hint" evidence="1">
    <location>
        <begin position="218"/>
        <end position="312"/>
    </location>
</feature>
<dbReference type="Pfam" id="PF07591">
    <property type="entry name" value="PT-HINT"/>
    <property type="match status" value="1"/>
</dbReference>
<dbReference type="RefSeq" id="WP_379233515.1">
    <property type="nucleotide sequence ID" value="NZ_JBHSTE010000003.1"/>
</dbReference>
<dbReference type="SMART" id="SM00306">
    <property type="entry name" value="HintN"/>
    <property type="match status" value="1"/>
</dbReference>
<dbReference type="NCBIfam" id="TIGR01445">
    <property type="entry name" value="intein_Nterm"/>
    <property type="match status" value="1"/>
</dbReference>
<protein>
    <submittedName>
        <fullName evidence="2">Polymorphic toxin-type HINT domain-containing protein</fullName>
    </submittedName>
</protein>
<dbReference type="Proteomes" id="UP001596233">
    <property type="component" value="Unassembled WGS sequence"/>
</dbReference>
<proteinExistence type="predicted"/>
<evidence type="ECO:0000313" key="3">
    <source>
        <dbReference type="Proteomes" id="UP001596233"/>
    </source>
</evidence>
<dbReference type="PANTHER" id="PTHR32305">
    <property type="match status" value="1"/>
</dbReference>
<dbReference type="PROSITE" id="PS50818">
    <property type="entry name" value="INTEIN_C_TER"/>
    <property type="match status" value="1"/>
</dbReference>
<evidence type="ECO:0000313" key="2">
    <source>
        <dbReference type="EMBL" id="MFC6332751.1"/>
    </source>
</evidence>
<dbReference type="InterPro" id="IPR036844">
    <property type="entry name" value="Hint_dom_sf"/>
</dbReference>
<dbReference type="PANTHER" id="PTHR32305:SF17">
    <property type="entry name" value="TRNA NUCLEASE WAPA"/>
    <property type="match status" value="1"/>
</dbReference>
<dbReference type="InterPro" id="IPR006141">
    <property type="entry name" value="Intein_N"/>
</dbReference>
<dbReference type="SUPFAM" id="SSF51294">
    <property type="entry name" value="Hedgehog/intein (Hint) domain"/>
    <property type="match status" value="1"/>
</dbReference>
<dbReference type="InterPro" id="IPR050708">
    <property type="entry name" value="T6SS_VgrG/RHS"/>
</dbReference>
<accession>A0ABW1V3D2</accession>
<dbReference type="Gene3D" id="2.180.10.10">
    <property type="entry name" value="RHS repeat-associated core"/>
    <property type="match status" value="1"/>
</dbReference>
<keyword evidence="3" id="KW-1185">Reference proteome</keyword>
<sequence length="455" mass="50765">MIPKLNFDAFGVATDAEKFDLNYPGPDNLFGYTGLGYDASNGLSYARARYFDSSIGRFISQDTYEGQLDNPLSLNLYTYVENNPLRYTDPTGHMKWTQIDDLGKGIYDALAGTVKGIFSFDTYKGLYELGKALYNKTISLTELGKTVVGAAVEPYKYIVNNTKHVFGSKPTDKEVRKYGEKLGEVLLSFAGSAKAMNLIAKVAPSLSKMFNKINKAACNCFTAGTKVLTDEGEKPIEEIEVGDKVLAKSDETGEVAYKEVVGLFQKQADEIYYIHIGDEIIEVTGEHPFWLDGKGWTEVKDLQVGDLLVSSDGTKLAIDKIEKELREATVYNFEVADFNSYLVSNLGIWVHNCAVKASKSSYDKPTANRTTLWDITKNYKSMVKSNYKGKPINVYEDSRGLYWTKDLAGHGESGFKVFKRKGKELEWYRDADPHGNFISPDSKHKSSTGLILKIQ</sequence>